<dbReference type="EMBL" id="MNUO01000001">
    <property type="protein sequence ID" value="OIN98932.1"/>
    <property type="molecule type" value="Genomic_DNA"/>
</dbReference>
<comment type="similarity">
    <text evidence="1">Belongs to the ComF/GntX family.</text>
</comment>
<organism evidence="3 4">
    <name type="scientific">Candidatus Desantisbacteria bacterium CG1_02_38_46</name>
    <dbReference type="NCBI Taxonomy" id="1817893"/>
    <lineage>
        <taxon>Bacteria</taxon>
        <taxon>Candidatus Desantisiibacteriota</taxon>
    </lineage>
</organism>
<evidence type="ECO:0000313" key="3">
    <source>
        <dbReference type="EMBL" id="OIN98932.1"/>
    </source>
</evidence>
<dbReference type="InterPro" id="IPR051910">
    <property type="entry name" value="ComF/GntX_DNA_util-trans"/>
</dbReference>
<name>A0A1J4SJW3_9BACT</name>
<dbReference type="Pfam" id="PF18912">
    <property type="entry name" value="DZR_2"/>
    <property type="match status" value="1"/>
</dbReference>
<dbReference type="Proteomes" id="UP000182278">
    <property type="component" value="Unassembled WGS sequence"/>
</dbReference>
<dbReference type="AlphaFoldDB" id="A0A1J4SJW3"/>
<dbReference type="PANTHER" id="PTHR47505:SF1">
    <property type="entry name" value="DNA UTILIZATION PROTEIN YHGH"/>
    <property type="match status" value="1"/>
</dbReference>
<evidence type="ECO:0000259" key="2">
    <source>
        <dbReference type="Pfam" id="PF18912"/>
    </source>
</evidence>
<gene>
    <name evidence="3" type="ORF">AUJ66_00040</name>
</gene>
<proteinExistence type="inferred from homology"/>
<dbReference type="SUPFAM" id="SSF53271">
    <property type="entry name" value="PRTase-like"/>
    <property type="match status" value="1"/>
</dbReference>
<dbReference type="InterPro" id="IPR000836">
    <property type="entry name" value="PRTase_dom"/>
</dbReference>
<comment type="caution">
    <text evidence="3">The sequence shown here is derived from an EMBL/GenBank/DDBJ whole genome shotgun (WGS) entry which is preliminary data.</text>
</comment>
<reference evidence="3 4" key="1">
    <citation type="journal article" date="2016" name="Environ. Microbiol.">
        <title>Genomic resolution of a cold subsurface aquifer community provides metabolic insights for novel microbes adapted to high CO concentrations.</title>
        <authorList>
            <person name="Probst A.J."/>
            <person name="Castelle C.J."/>
            <person name="Singh A."/>
            <person name="Brown C.T."/>
            <person name="Anantharaman K."/>
            <person name="Sharon I."/>
            <person name="Hug L.A."/>
            <person name="Burstein D."/>
            <person name="Emerson J.B."/>
            <person name="Thomas B.C."/>
            <person name="Banfield J.F."/>
        </authorList>
    </citation>
    <scope>NUCLEOTIDE SEQUENCE [LARGE SCALE GENOMIC DNA]</scope>
    <source>
        <strain evidence="3">CG1_02_38_46</strain>
    </source>
</reference>
<protein>
    <recommendedName>
        <fullName evidence="2">Double zinc ribbon domain-containing protein</fullName>
    </recommendedName>
</protein>
<dbReference type="PANTHER" id="PTHR47505">
    <property type="entry name" value="DNA UTILIZATION PROTEIN YHGH"/>
    <property type="match status" value="1"/>
</dbReference>
<dbReference type="CDD" id="cd06223">
    <property type="entry name" value="PRTases_typeI"/>
    <property type="match status" value="1"/>
</dbReference>
<sequence length="241" mass="27089">MELLKGLLNLIYPPRCLICGKLLEDNDGLCPKCFQGIEIIKHPCCNICGKPLQPESFIGIDDPVCFDCRKRKFFFNYARSIGKYKGILKECIHLLKYKGKKVLLKPLDKLIKTCLDELIPFEKISFITQVPLHKKRLRERGFNQSGLIAGLIGNRYQIPVLSNLLNRIVYTPPQATLTKVERLRNIKGVFAVVGTPSWVECGTILLIDDVYTTGATVNECAKVLKKAGAQEVYVLTLAHGI</sequence>
<dbReference type="InterPro" id="IPR029057">
    <property type="entry name" value="PRTase-like"/>
</dbReference>
<dbReference type="Gene3D" id="3.40.50.2020">
    <property type="match status" value="1"/>
</dbReference>
<evidence type="ECO:0000256" key="1">
    <source>
        <dbReference type="ARBA" id="ARBA00008007"/>
    </source>
</evidence>
<feature type="domain" description="Double zinc ribbon" evidence="2">
    <location>
        <begin position="7"/>
        <end position="69"/>
    </location>
</feature>
<accession>A0A1J4SJW3</accession>
<dbReference type="InterPro" id="IPR044005">
    <property type="entry name" value="DZR_2"/>
</dbReference>
<dbReference type="STRING" id="1817893.AUJ66_00040"/>
<evidence type="ECO:0000313" key="4">
    <source>
        <dbReference type="Proteomes" id="UP000182278"/>
    </source>
</evidence>